<keyword evidence="5" id="KW-0547">Nucleotide-binding</keyword>
<evidence type="ECO:0000256" key="3">
    <source>
        <dbReference type="ARBA" id="ARBA00022490"/>
    </source>
</evidence>
<evidence type="ECO:0000259" key="11">
    <source>
        <dbReference type="PROSITE" id="PS51722"/>
    </source>
</evidence>
<dbReference type="InterPro" id="IPR027417">
    <property type="entry name" value="P-loop_NTPase"/>
</dbReference>
<dbReference type="CDD" id="cd04093">
    <property type="entry name" value="HBS1_C_III"/>
    <property type="match status" value="1"/>
</dbReference>
<protein>
    <recommendedName>
        <fullName evidence="11">Tr-type G domain-containing protein</fullName>
    </recommendedName>
</protein>
<dbReference type="CDD" id="cd01883">
    <property type="entry name" value="EF1_alpha"/>
    <property type="match status" value="1"/>
</dbReference>
<evidence type="ECO:0000313" key="12">
    <source>
        <dbReference type="EMBL" id="KAK6634830.1"/>
    </source>
</evidence>
<dbReference type="InterPro" id="IPR009001">
    <property type="entry name" value="Transl_elong_EF1A/Init_IF2_C"/>
</dbReference>
<gene>
    <name evidence="12" type="ORF">RUM44_000077</name>
</gene>
<comment type="subcellular location">
    <subcellularLocation>
        <location evidence="1">Cytoplasm</location>
    </subcellularLocation>
</comment>
<comment type="catalytic activity">
    <reaction evidence="10">
        <text>GTP + H2O = GDP + phosphate + H(+)</text>
        <dbReference type="Rhea" id="RHEA:19669"/>
        <dbReference type="ChEBI" id="CHEBI:15377"/>
        <dbReference type="ChEBI" id="CHEBI:15378"/>
        <dbReference type="ChEBI" id="CHEBI:37565"/>
        <dbReference type="ChEBI" id="CHEBI:43474"/>
        <dbReference type="ChEBI" id="CHEBI:58189"/>
    </reaction>
    <physiologicalReaction direction="left-to-right" evidence="10">
        <dbReference type="Rhea" id="RHEA:19670"/>
    </physiologicalReaction>
</comment>
<dbReference type="Pfam" id="PF22594">
    <property type="entry name" value="GTP-eEF1A_C"/>
    <property type="match status" value="1"/>
</dbReference>
<keyword evidence="8" id="KW-0648">Protein biosynthesis</keyword>
<dbReference type="PRINTS" id="PR00315">
    <property type="entry name" value="ELONGATNFCT"/>
</dbReference>
<dbReference type="SUPFAM" id="SSF109732">
    <property type="entry name" value="HBS1-like domain"/>
    <property type="match status" value="1"/>
</dbReference>
<name>A0ABR1B568_POLSC</name>
<sequence>MSRHRNIRSMNYSEEYEGFDDVYGHSVEDDHCISPSEARFLYDRTRHPQMSAFINEDNYIAEEDENNAIRDQHVTELEKCTQVAVDEDKLRLCLDDIQNVIGDIFPQSTVKEIVIRYNYDVNKCLDHILSETSGNVSIEQSISERDSKIKGMDTGGGDGPGKPNRKFVIPKLKNPSVENVDTRDSNISFGNLFGNFSSLQALMDHHQKVSFSLTEQEKETETPQLRNIPTNSPSTLAEFSKSYLTNKKTTTDVVLPHSGSEMETSFMIPKLRKKNLEMTKNKNKWLIDLSSALKTSADPKEPLQPMSNSTSRLITETAGHPEYKALVPCSLEDDLDSHFGSIRICSDGLELTSPCSSPFGKILCRKWKCNYVRLNYAYFLHVTWNLIKGWQFNIENTGLKIVTTQKRLKNDEKLTKEVIPEPEVPSITIISSGTQTKGFEIANSNKANLTVNYPKCQSPVSGRASPSDAEESCKQGSNDRLGVKSNILNRDNKTIDVAKHYKKDRGDSKEILHMVVIGHVDAGKSTLMGHLLYALGEVNKKTLHKYEQESRKIGKQSFVYAWILDETGEERSRGITMDVGQAKFETKTKVINLLDAPGHKDFIPNMITGATQADVAVLVVDATRGEFETGFESGGQTREHALLVRSLGVTQLAVIVNKLDTVGWSEDRFKEISSKLGVFLRQAGYRESDVIYVPCSGLAGENLIERASQDLLTSWYNGPCLLEVIDNFRVPERPLQKPLRISISDVYKGTGSGFCVTGHIETGMVQLSDKVLVMPQNELAQVKGITIDETPVQAAYAGDGISLTLANYDIQHMNVGYILCDPTNSVPATSRFEARIVVFNISTPITTGYPVVMHIHSLAEQAVVVKLVAQLNKTTGEVVKKRPRCLTKNSNAVVEIETARPICLELYRETKELGRFMLRVGGISIAAGMVTKLY</sequence>
<keyword evidence="3" id="KW-0963">Cytoplasm</keyword>
<keyword evidence="7" id="KW-0810">Translation regulation</keyword>
<dbReference type="InterPro" id="IPR037189">
    <property type="entry name" value="HBS1-like_N_sf"/>
</dbReference>
<evidence type="ECO:0000256" key="10">
    <source>
        <dbReference type="ARBA" id="ARBA00049117"/>
    </source>
</evidence>
<dbReference type="Gene3D" id="1.10.8.10">
    <property type="entry name" value="DNA helicase RuvA subunit, C-terminal domain"/>
    <property type="match status" value="1"/>
</dbReference>
<accession>A0ABR1B568</accession>
<dbReference type="SUPFAM" id="SSF50447">
    <property type="entry name" value="Translation proteins"/>
    <property type="match status" value="1"/>
</dbReference>
<dbReference type="InterPro" id="IPR009000">
    <property type="entry name" value="Transl_B-barrel_sf"/>
</dbReference>
<dbReference type="CDD" id="cd16267">
    <property type="entry name" value="HBS1-like_II"/>
    <property type="match status" value="1"/>
</dbReference>
<reference evidence="12 13" key="1">
    <citation type="submission" date="2023-09" db="EMBL/GenBank/DDBJ databases">
        <title>Genomes of two closely related lineages of the louse Polyplax serrata with different host specificities.</title>
        <authorList>
            <person name="Martinu J."/>
            <person name="Tarabai H."/>
            <person name="Stefka J."/>
            <person name="Hypsa V."/>
        </authorList>
    </citation>
    <scope>NUCLEOTIDE SEQUENCE [LARGE SCALE GENOMIC DNA]</scope>
    <source>
        <strain evidence="12">98ZLc_SE</strain>
    </source>
</reference>
<dbReference type="PROSITE" id="PS51722">
    <property type="entry name" value="G_TR_2"/>
    <property type="match status" value="1"/>
</dbReference>
<evidence type="ECO:0000256" key="9">
    <source>
        <dbReference type="ARBA" id="ARBA00023134"/>
    </source>
</evidence>
<dbReference type="Pfam" id="PF08938">
    <property type="entry name" value="HBS1_N"/>
    <property type="match status" value="1"/>
</dbReference>
<evidence type="ECO:0000256" key="2">
    <source>
        <dbReference type="ARBA" id="ARBA00007249"/>
    </source>
</evidence>
<dbReference type="InterPro" id="IPR050100">
    <property type="entry name" value="TRAFAC_GTPase_members"/>
</dbReference>
<keyword evidence="13" id="KW-1185">Reference proteome</keyword>
<organism evidence="12 13">
    <name type="scientific">Polyplax serrata</name>
    <name type="common">Common mouse louse</name>
    <dbReference type="NCBI Taxonomy" id="468196"/>
    <lineage>
        <taxon>Eukaryota</taxon>
        <taxon>Metazoa</taxon>
        <taxon>Ecdysozoa</taxon>
        <taxon>Arthropoda</taxon>
        <taxon>Hexapoda</taxon>
        <taxon>Insecta</taxon>
        <taxon>Pterygota</taxon>
        <taxon>Neoptera</taxon>
        <taxon>Paraneoptera</taxon>
        <taxon>Psocodea</taxon>
        <taxon>Troctomorpha</taxon>
        <taxon>Phthiraptera</taxon>
        <taxon>Anoplura</taxon>
        <taxon>Polyplacidae</taxon>
        <taxon>Polyplax</taxon>
    </lineage>
</organism>
<evidence type="ECO:0000256" key="1">
    <source>
        <dbReference type="ARBA" id="ARBA00004496"/>
    </source>
</evidence>
<evidence type="ECO:0000256" key="6">
    <source>
        <dbReference type="ARBA" id="ARBA00022801"/>
    </source>
</evidence>
<evidence type="ECO:0000256" key="5">
    <source>
        <dbReference type="ARBA" id="ARBA00022741"/>
    </source>
</evidence>
<evidence type="ECO:0000256" key="4">
    <source>
        <dbReference type="ARBA" id="ARBA00022553"/>
    </source>
</evidence>
<dbReference type="Proteomes" id="UP001359485">
    <property type="component" value="Unassembled WGS sequence"/>
</dbReference>
<dbReference type="PANTHER" id="PTHR23115">
    <property type="entry name" value="TRANSLATION FACTOR"/>
    <property type="match status" value="1"/>
</dbReference>
<keyword evidence="9" id="KW-0342">GTP-binding</keyword>
<dbReference type="InterPro" id="IPR000795">
    <property type="entry name" value="T_Tr_GTP-bd_dom"/>
</dbReference>
<keyword evidence="6" id="KW-0378">Hydrolase</keyword>
<dbReference type="Gene3D" id="3.40.50.300">
    <property type="entry name" value="P-loop containing nucleotide triphosphate hydrolases"/>
    <property type="match status" value="1"/>
</dbReference>
<dbReference type="SUPFAM" id="SSF50465">
    <property type="entry name" value="EF-Tu/eEF-1alpha/eIF2-gamma C-terminal domain"/>
    <property type="match status" value="1"/>
</dbReference>
<dbReference type="Pfam" id="PF00009">
    <property type="entry name" value="GTP_EFTU"/>
    <property type="match status" value="1"/>
</dbReference>
<evidence type="ECO:0000256" key="7">
    <source>
        <dbReference type="ARBA" id="ARBA00022845"/>
    </source>
</evidence>
<evidence type="ECO:0000256" key="8">
    <source>
        <dbReference type="ARBA" id="ARBA00022917"/>
    </source>
</evidence>
<comment type="caution">
    <text evidence="12">The sequence shown here is derived from an EMBL/GenBank/DDBJ whole genome shotgun (WGS) entry which is preliminary data.</text>
</comment>
<feature type="domain" description="Tr-type G" evidence="11">
    <location>
        <begin position="509"/>
        <end position="735"/>
    </location>
</feature>
<dbReference type="InterPro" id="IPR054696">
    <property type="entry name" value="GTP-eEF1A_C"/>
</dbReference>
<evidence type="ECO:0000313" key="13">
    <source>
        <dbReference type="Proteomes" id="UP001359485"/>
    </source>
</evidence>
<dbReference type="EMBL" id="JAWJWF010000003">
    <property type="protein sequence ID" value="KAK6634830.1"/>
    <property type="molecule type" value="Genomic_DNA"/>
</dbReference>
<dbReference type="InterPro" id="IPR015033">
    <property type="entry name" value="HBS1-like_N"/>
</dbReference>
<comment type="similarity">
    <text evidence="2">Belongs to the TRAFAC class translation factor GTPase superfamily. Classic translation factor GTPase family. EF-Tu/EF-1A subfamily.</text>
</comment>
<dbReference type="Gene3D" id="2.40.30.10">
    <property type="entry name" value="Translation factors"/>
    <property type="match status" value="2"/>
</dbReference>
<keyword evidence="4" id="KW-0597">Phosphoprotein</keyword>
<dbReference type="SUPFAM" id="SSF52540">
    <property type="entry name" value="P-loop containing nucleoside triphosphate hydrolases"/>
    <property type="match status" value="1"/>
</dbReference>
<proteinExistence type="inferred from homology"/>